<proteinExistence type="predicted"/>
<dbReference type="VEuPathDB" id="TriTrypDB:TCDM_13680"/>
<evidence type="ECO:0000313" key="3">
    <source>
        <dbReference type="Proteomes" id="UP000017861"/>
    </source>
</evidence>
<gene>
    <name evidence="2" type="ORF">TCDM_13680</name>
</gene>
<feature type="region of interest" description="Disordered" evidence="1">
    <location>
        <begin position="1"/>
        <end position="72"/>
    </location>
</feature>
<name>V5AI19_TRYCR</name>
<organism evidence="2 3">
    <name type="scientific">Trypanosoma cruzi Dm28c</name>
    <dbReference type="NCBI Taxonomy" id="1416333"/>
    <lineage>
        <taxon>Eukaryota</taxon>
        <taxon>Discoba</taxon>
        <taxon>Euglenozoa</taxon>
        <taxon>Kinetoplastea</taxon>
        <taxon>Metakinetoplastina</taxon>
        <taxon>Trypanosomatida</taxon>
        <taxon>Trypanosomatidae</taxon>
        <taxon>Trypanosoma</taxon>
        <taxon>Schizotrypanum</taxon>
    </lineage>
</organism>
<sequence length="72" mass="7842">MDAEPEHNALQSDAVRADEDPAGDGDGGTAAHADPYSVGEQHAVVERRGVPDARRDDDGGWWQPDAERHPRR</sequence>
<accession>V5AI19</accession>
<dbReference type="EMBL" id="AYLP01001190">
    <property type="protein sequence ID" value="ESS54899.1"/>
    <property type="molecule type" value="Genomic_DNA"/>
</dbReference>
<dbReference type="Proteomes" id="UP000017861">
    <property type="component" value="Unassembled WGS sequence"/>
</dbReference>
<dbReference type="AlphaFoldDB" id="V5AI19"/>
<protein>
    <submittedName>
        <fullName evidence="2">Amastigote surface protein</fullName>
    </submittedName>
</protein>
<reference evidence="2 3" key="1">
    <citation type="journal article" date="2014" name="Genome Announc.">
        <title>Trypanosoma cruzi Clone Dm28c Draft Genome Sequence.</title>
        <authorList>
            <person name="Grisard E.C."/>
            <person name="Teixeira S.M."/>
            <person name="de Almeida L.G."/>
            <person name="Stoco P.H."/>
            <person name="Gerber A.L."/>
            <person name="Talavera-Lopez C."/>
            <person name="Lima O.C."/>
            <person name="Andersson B."/>
            <person name="de Vasconcelos A.T."/>
        </authorList>
    </citation>
    <scope>NUCLEOTIDE SEQUENCE [LARGE SCALE GENOMIC DNA]</scope>
    <source>
        <strain evidence="2 3">Dm28c</strain>
    </source>
</reference>
<evidence type="ECO:0000256" key="1">
    <source>
        <dbReference type="SAM" id="MobiDB-lite"/>
    </source>
</evidence>
<comment type="caution">
    <text evidence="2">The sequence shown here is derived from an EMBL/GenBank/DDBJ whole genome shotgun (WGS) entry which is preliminary data.</text>
</comment>
<feature type="compositionally biased region" description="Basic and acidic residues" evidence="1">
    <location>
        <begin position="43"/>
        <end position="58"/>
    </location>
</feature>
<evidence type="ECO:0000313" key="2">
    <source>
        <dbReference type="EMBL" id="ESS54899.1"/>
    </source>
</evidence>